<feature type="region of interest" description="Disordered" evidence="1">
    <location>
        <begin position="69"/>
        <end position="96"/>
    </location>
</feature>
<comment type="caution">
    <text evidence="4">The sequence shown here is derived from an EMBL/GenBank/DDBJ whole genome shotgun (WGS) entry which is preliminary data.</text>
</comment>
<dbReference type="InterPro" id="IPR051675">
    <property type="entry name" value="Endo/Exo/Phosphatase_dom_1"/>
</dbReference>
<evidence type="ECO:0000259" key="3">
    <source>
        <dbReference type="SMART" id="SM00278"/>
    </source>
</evidence>
<reference evidence="4 5" key="1">
    <citation type="submission" date="2017-10" db="EMBL/GenBank/DDBJ databases">
        <title>Draft genome of Longibacter Salinarum.</title>
        <authorList>
            <person name="Goh K.M."/>
            <person name="Shamsir M.S."/>
            <person name="Lim S.W."/>
        </authorList>
    </citation>
    <scope>NUCLEOTIDE SEQUENCE [LARGE SCALE GENOMIC DNA]</scope>
    <source>
        <strain evidence="4 5">KCTC 52045</strain>
    </source>
</reference>
<keyword evidence="2" id="KW-1133">Transmembrane helix</keyword>
<dbReference type="EMBL" id="PDEQ01000010">
    <property type="protein sequence ID" value="PEN11308.1"/>
    <property type="molecule type" value="Genomic_DNA"/>
</dbReference>
<dbReference type="InterPro" id="IPR010994">
    <property type="entry name" value="RuvA_2-like"/>
</dbReference>
<evidence type="ECO:0000313" key="4">
    <source>
        <dbReference type="EMBL" id="PEN11308.1"/>
    </source>
</evidence>
<feature type="transmembrane region" description="Helical" evidence="2">
    <location>
        <begin position="18"/>
        <end position="37"/>
    </location>
</feature>
<dbReference type="GO" id="GO:0015628">
    <property type="term" value="P:protein secretion by the type II secretion system"/>
    <property type="evidence" value="ECO:0007669"/>
    <property type="project" value="TreeGrafter"/>
</dbReference>
<dbReference type="InterPro" id="IPR003583">
    <property type="entry name" value="Hlx-hairpin-Hlx_DNA-bd_motif"/>
</dbReference>
<keyword evidence="2" id="KW-0472">Membrane</keyword>
<gene>
    <name evidence="4" type="ORF">CRI94_16095</name>
</gene>
<dbReference type="PANTHER" id="PTHR21180:SF32">
    <property type="entry name" value="ENDONUCLEASE_EXONUCLEASE_PHOSPHATASE FAMILY DOMAIN-CONTAINING PROTEIN 1"/>
    <property type="match status" value="1"/>
</dbReference>
<dbReference type="RefSeq" id="WP_098078422.1">
    <property type="nucleotide sequence ID" value="NZ_PDEQ01000010.1"/>
</dbReference>
<dbReference type="SUPFAM" id="SSF47781">
    <property type="entry name" value="RuvA domain 2-like"/>
    <property type="match status" value="1"/>
</dbReference>
<proteinExistence type="predicted"/>
<dbReference type="SMART" id="SM00278">
    <property type="entry name" value="HhH1"/>
    <property type="match status" value="2"/>
</dbReference>
<dbReference type="GO" id="GO:0003677">
    <property type="term" value="F:DNA binding"/>
    <property type="evidence" value="ECO:0007669"/>
    <property type="project" value="InterPro"/>
</dbReference>
<evidence type="ECO:0000256" key="2">
    <source>
        <dbReference type="SAM" id="Phobius"/>
    </source>
</evidence>
<name>A0A2A8CTW3_9BACT</name>
<dbReference type="PANTHER" id="PTHR21180">
    <property type="entry name" value="ENDONUCLEASE/EXONUCLEASE/PHOSPHATASE FAMILY DOMAIN-CONTAINING PROTEIN 1"/>
    <property type="match status" value="1"/>
</dbReference>
<feature type="domain" description="Helix-hairpin-helix DNA-binding motif class 1" evidence="3">
    <location>
        <begin position="105"/>
        <end position="124"/>
    </location>
</feature>
<dbReference type="OrthoDB" id="981124at2"/>
<dbReference type="AlphaFoldDB" id="A0A2A8CTW3"/>
<keyword evidence="5" id="KW-1185">Reference proteome</keyword>
<feature type="domain" description="Helix-hairpin-helix DNA-binding motif class 1" evidence="3">
    <location>
        <begin position="134"/>
        <end position="153"/>
    </location>
</feature>
<dbReference type="Gene3D" id="1.10.150.320">
    <property type="entry name" value="Photosystem II 12 kDa extrinsic protein"/>
    <property type="match status" value="1"/>
</dbReference>
<accession>A0A2A8CTW3</accession>
<organism evidence="4 5">
    <name type="scientific">Longibacter salinarum</name>
    <dbReference type="NCBI Taxonomy" id="1850348"/>
    <lineage>
        <taxon>Bacteria</taxon>
        <taxon>Pseudomonadati</taxon>
        <taxon>Rhodothermota</taxon>
        <taxon>Rhodothermia</taxon>
        <taxon>Rhodothermales</taxon>
        <taxon>Salisaetaceae</taxon>
        <taxon>Longibacter</taxon>
    </lineage>
</organism>
<protein>
    <recommendedName>
        <fullName evidence="3">Helix-hairpin-helix DNA-binding motif class 1 domain-containing protein</fullName>
    </recommendedName>
</protein>
<dbReference type="Proteomes" id="UP000220102">
    <property type="component" value="Unassembled WGS sequence"/>
</dbReference>
<dbReference type="GO" id="GO:0015627">
    <property type="term" value="C:type II protein secretion system complex"/>
    <property type="evidence" value="ECO:0007669"/>
    <property type="project" value="TreeGrafter"/>
</dbReference>
<dbReference type="Pfam" id="PF12836">
    <property type="entry name" value="HHH_3"/>
    <property type="match status" value="1"/>
</dbReference>
<sequence>MHWLHLLQQRLAITRREALAILSVLALFFTGLVIQYVQKQNVPPVDRSLLLTDSLDAADTTAALTAEANLTESGTSGPPEEENLHDSDTVAESPGTINLNTASSAELQSLPGIGPSLAGRVIAYRKKRRFTSVEQLTAVRGIGPKTLEDVRPLIVVDTP</sequence>
<evidence type="ECO:0000256" key="1">
    <source>
        <dbReference type="SAM" id="MobiDB-lite"/>
    </source>
</evidence>
<evidence type="ECO:0000313" key="5">
    <source>
        <dbReference type="Proteomes" id="UP000220102"/>
    </source>
</evidence>
<dbReference type="GO" id="GO:0006281">
    <property type="term" value="P:DNA repair"/>
    <property type="evidence" value="ECO:0007669"/>
    <property type="project" value="InterPro"/>
</dbReference>
<keyword evidence="2" id="KW-0812">Transmembrane</keyword>